<feature type="region of interest" description="Disordered" evidence="1">
    <location>
        <begin position="258"/>
        <end position="294"/>
    </location>
</feature>
<reference evidence="3 4" key="1">
    <citation type="submission" date="2014-11" db="EMBL/GenBank/DDBJ databases">
        <authorList>
            <person name="Zhu J."/>
            <person name="Qi W."/>
            <person name="Song R."/>
        </authorList>
    </citation>
    <scope>NUCLEOTIDE SEQUENCE [LARGE SCALE GENOMIC DNA]</scope>
</reference>
<feature type="compositionally biased region" description="Basic and acidic residues" evidence="1">
    <location>
        <begin position="266"/>
        <end position="288"/>
    </location>
</feature>
<proteinExistence type="predicted"/>
<dbReference type="AlphaFoldDB" id="A0A0G4FMU5"/>
<dbReference type="Proteomes" id="UP000041254">
    <property type="component" value="Unassembled WGS sequence"/>
</dbReference>
<keyword evidence="4" id="KW-1185">Reference proteome</keyword>
<evidence type="ECO:0000313" key="4">
    <source>
        <dbReference type="Proteomes" id="UP000041254"/>
    </source>
</evidence>
<dbReference type="PhylomeDB" id="A0A0G4FMU5"/>
<dbReference type="EMBL" id="CDMY01000466">
    <property type="protein sequence ID" value="CEM15504.1"/>
    <property type="molecule type" value="Genomic_DNA"/>
</dbReference>
<evidence type="ECO:0000256" key="1">
    <source>
        <dbReference type="SAM" id="MobiDB-lite"/>
    </source>
</evidence>
<feature type="signal peptide" evidence="2">
    <location>
        <begin position="1"/>
        <end position="23"/>
    </location>
</feature>
<feature type="chain" id="PRO_5005189493" evidence="2">
    <location>
        <begin position="24"/>
        <end position="294"/>
    </location>
</feature>
<evidence type="ECO:0000313" key="3">
    <source>
        <dbReference type="EMBL" id="CEM15504.1"/>
    </source>
</evidence>
<dbReference type="InParanoid" id="A0A0G4FMU5"/>
<accession>A0A0G4FMU5</accession>
<dbReference type="VEuPathDB" id="CryptoDB:Vbra_15762"/>
<organism evidence="3 4">
    <name type="scientific">Vitrella brassicaformis (strain CCMP3155)</name>
    <dbReference type="NCBI Taxonomy" id="1169540"/>
    <lineage>
        <taxon>Eukaryota</taxon>
        <taxon>Sar</taxon>
        <taxon>Alveolata</taxon>
        <taxon>Colpodellida</taxon>
        <taxon>Vitrellaceae</taxon>
        <taxon>Vitrella</taxon>
    </lineage>
</organism>
<keyword evidence="2" id="KW-0732">Signal</keyword>
<protein>
    <submittedName>
        <fullName evidence="3">Uncharacterized protein</fullName>
    </submittedName>
</protein>
<gene>
    <name evidence="3" type="ORF">Vbra_15762</name>
</gene>
<name>A0A0G4FMU5_VITBC</name>
<evidence type="ECO:0000256" key="2">
    <source>
        <dbReference type="SAM" id="SignalP"/>
    </source>
</evidence>
<sequence length="294" mass="34197">MVRLFRLILFATCLFVLAAAVLGFKLPPHSRRSAIAAARSRREAYRRHRGLMHMVTFRNVRHKHGFRPIMEEEWQLNPLEIRRNVSEYDFGTRINTSFAIGMESDHPAVLFGTLVWPTVQEVVMAGYPHLSMLSYYLWTRFNRRTGKFMGERPAFVLTWGDDHPRPFFWIAFDGTGRQIGMAKTAVHIRKKKLGSHGAVTDGLRWHMVELPDEKDSPGPDERLGLFHMKSCTTFDTYDQAQDIVDWILGKLRERAAECPEEWEDTPEWRSARAAREEAERAAQVEKEKKKNRRG</sequence>